<name>A0A7R9BEU7_9CRUS</name>
<accession>A0A7R9BEU7</accession>
<comment type="subcellular location">
    <subcellularLocation>
        <location evidence="1">Membrane</location>
        <topology evidence="1">Multi-pass membrane protein</topology>
    </subcellularLocation>
</comment>
<dbReference type="PANTHER" id="PTHR24222:SF76">
    <property type="entry name" value="MYCOBACTIN IMPORT ATP-BINDING_PERMEASE PROTEIN IRTB"/>
    <property type="match status" value="1"/>
</dbReference>
<organism evidence="8">
    <name type="scientific">Notodromas monacha</name>
    <dbReference type="NCBI Taxonomy" id="399045"/>
    <lineage>
        <taxon>Eukaryota</taxon>
        <taxon>Metazoa</taxon>
        <taxon>Ecdysozoa</taxon>
        <taxon>Arthropoda</taxon>
        <taxon>Crustacea</taxon>
        <taxon>Oligostraca</taxon>
        <taxon>Ostracoda</taxon>
        <taxon>Podocopa</taxon>
        <taxon>Podocopida</taxon>
        <taxon>Cypridocopina</taxon>
        <taxon>Cypridoidea</taxon>
        <taxon>Cyprididae</taxon>
        <taxon>Notodromas</taxon>
    </lineage>
</organism>
<dbReference type="OrthoDB" id="6500128at2759"/>
<feature type="region of interest" description="Disordered" evidence="5">
    <location>
        <begin position="21"/>
        <end position="50"/>
    </location>
</feature>
<sequence>MEMMPLDTKELVILPNKMTMAGKQRPDVRDARKPRKSKKKEKKPEEPPLIDGATPVSMFSLVYKIRSLFLQGILRQDIGWFDTHQSGDFASRITEDLNKLQEGIGEKVGMFVYFMTVFVASLISAFVYGWELSLVILSVMPVLMIASGVMAKVQSSIAELELQAYGTAGAAAEEVISSIRTVVAFGGQQKEVQRYVILSRYEERLVTARQLGIKRSLWTGLGGGLAWFMIFVSYALAFWYGPKLILEQRHLENPTYDPSVFMIVNSLLSVFFNVLMGAMNIGQAAPYVEAFAVARAAGGTLFSVIDRQPSIDSSSEAGFFGFN</sequence>
<dbReference type="GO" id="GO:0140359">
    <property type="term" value="F:ABC-type transporter activity"/>
    <property type="evidence" value="ECO:0007669"/>
    <property type="project" value="InterPro"/>
</dbReference>
<dbReference type="InterPro" id="IPR039421">
    <property type="entry name" value="Type_1_exporter"/>
</dbReference>
<dbReference type="Pfam" id="PF00664">
    <property type="entry name" value="ABC_membrane"/>
    <property type="match status" value="1"/>
</dbReference>
<evidence type="ECO:0000256" key="3">
    <source>
        <dbReference type="ARBA" id="ARBA00022989"/>
    </source>
</evidence>
<feature type="transmembrane region" description="Helical" evidence="6">
    <location>
        <begin position="134"/>
        <end position="153"/>
    </location>
</feature>
<evidence type="ECO:0000256" key="1">
    <source>
        <dbReference type="ARBA" id="ARBA00004141"/>
    </source>
</evidence>
<dbReference type="Proteomes" id="UP000678499">
    <property type="component" value="Unassembled WGS sequence"/>
</dbReference>
<gene>
    <name evidence="8" type="ORF">NMOB1V02_LOCUS309</name>
</gene>
<keyword evidence="4 6" id="KW-0472">Membrane</keyword>
<reference evidence="8" key="1">
    <citation type="submission" date="2020-11" db="EMBL/GenBank/DDBJ databases">
        <authorList>
            <person name="Tran Van P."/>
        </authorList>
    </citation>
    <scope>NUCLEOTIDE SEQUENCE</scope>
</reference>
<feature type="compositionally biased region" description="Basic residues" evidence="5">
    <location>
        <begin position="32"/>
        <end position="41"/>
    </location>
</feature>
<feature type="domain" description="ABC transmembrane type-1" evidence="7">
    <location>
        <begin position="61"/>
        <end position="280"/>
    </location>
</feature>
<dbReference type="GO" id="GO:0005886">
    <property type="term" value="C:plasma membrane"/>
    <property type="evidence" value="ECO:0007669"/>
    <property type="project" value="TreeGrafter"/>
</dbReference>
<keyword evidence="3 6" id="KW-1133">Transmembrane helix</keyword>
<feature type="transmembrane region" description="Helical" evidence="6">
    <location>
        <begin position="217"/>
        <end position="240"/>
    </location>
</feature>
<dbReference type="AlphaFoldDB" id="A0A7R9BEU7"/>
<protein>
    <recommendedName>
        <fullName evidence="7">ABC transmembrane type-1 domain-containing protein</fullName>
    </recommendedName>
</protein>
<dbReference type="PROSITE" id="PS50929">
    <property type="entry name" value="ABC_TM1F"/>
    <property type="match status" value="1"/>
</dbReference>
<dbReference type="GO" id="GO:0005524">
    <property type="term" value="F:ATP binding"/>
    <property type="evidence" value="ECO:0007669"/>
    <property type="project" value="InterPro"/>
</dbReference>
<evidence type="ECO:0000256" key="2">
    <source>
        <dbReference type="ARBA" id="ARBA00022692"/>
    </source>
</evidence>
<dbReference type="EMBL" id="OA882060">
    <property type="protein sequence ID" value="CAD7272368.1"/>
    <property type="molecule type" value="Genomic_DNA"/>
</dbReference>
<evidence type="ECO:0000256" key="6">
    <source>
        <dbReference type="SAM" id="Phobius"/>
    </source>
</evidence>
<dbReference type="InterPro" id="IPR011527">
    <property type="entry name" value="ABC1_TM_dom"/>
</dbReference>
<dbReference type="PANTHER" id="PTHR24222">
    <property type="entry name" value="ABC TRANSPORTER B FAMILY"/>
    <property type="match status" value="1"/>
</dbReference>
<keyword evidence="9" id="KW-1185">Reference proteome</keyword>
<evidence type="ECO:0000256" key="4">
    <source>
        <dbReference type="ARBA" id="ARBA00023136"/>
    </source>
</evidence>
<dbReference type="CDD" id="cd18577">
    <property type="entry name" value="ABC_6TM_Pgp_ABCB1_D1_like"/>
    <property type="match status" value="1"/>
</dbReference>
<dbReference type="InterPro" id="IPR036640">
    <property type="entry name" value="ABC1_TM_sf"/>
</dbReference>
<dbReference type="SUPFAM" id="SSF90123">
    <property type="entry name" value="ABC transporter transmembrane region"/>
    <property type="match status" value="1"/>
</dbReference>
<dbReference type="Gene3D" id="1.20.1560.10">
    <property type="entry name" value="ABC transporter type 1, transmembrane domain"/>
    <property type="match status" value="1"/>
</dbReference>
<feature type="transmembrane region" description="Helical" evidence="6">
    <location>
        <begin position="260"/>
        <end position="281"/>
    </location>
</feature>
<proteinExistence type="predicted"/>
<feature type="transmembrane region" description="Helical" evidence="6">
    <location>
        <begin position="108"/>
        <end position="128"/>
    </location>
</feature>
<evidence type="ECO:0000313" key="8">
    <source>
        <dbReference type="EMBL" id="CAD7272368.1"/>
    </source>
</evidence>
<evidence type="ECO:0000259" key="7">
    <source>
        <dbReference type="PROSITE" id="PS50929"/>
    </source>
</evidence>
<evidence type="ECO:0000256" key="5">
    <source>
        <dbReference type="SAM" id="MobiDB-lite"/>
    </source>
</evidence>
<keyword evidence="2 6" id="KW-0812">Transmembrane</keyword>
<evidence type="ECO:0000313" key="9">
    <source>
        <dbReference type="Proteomes" id="UP000678499"/>
    </source>
</evidence>
<dbReference type="EMBL" id="CAJPEX010000023">
    <property type="protein sequence ID" value="CAG0912520.1"/>
    <property type="molecule type" value="Genomic_DNA"/>
</dbReference>